<organism evidence="1 2">
    <name type="scientific">Pedobacter cryoconitis</name>
    <dbReference type="NCBI Taxonomy" id="188932"/>
    <lineage>
        <taxon>Bacteria</taxon>
        <taxon>Pseudomonadati</taxon>
        <taxon>Bacteroidota</taxon>
        <taxon>Sphingobacteriia</taxon>
        <taxon>Sphingobacteriales</taxon>
        <taxon>Sphingobacteriaceae</taxon>
        <taxon>Pedobacter</taxon>
    </lineage>
</organism>
<gene>
    <name evidence="1" type="ORF">AY601_4903</name>
</gene>
<evidence type="ECO:0000313" key="1">
    <source>
        <dbReference type="EMBL" id="AMQ01723.1"/>
    </source>
</evidence>
<evidence type="ECO:0000313" key="2">
    <source>
        <dbReference type="Proteomes" id="UP000071561"/>
    </source>
</evidence>
<name>A0A127VK89_9SPHI</name>
<keyword evidence="2" id="KW-1185">Reference proteome</keyword>
<dbReference type="OrthoDB" id="756952at2"/>
<dbReference type="PATRIC" id="fig|188932.3.peg.5082"/>
<dbReference type="AlphaFoldDB" id="A0A127VK89"/>
<dbReference type="RefSeq" id="WP_068406387.1">
    <property type="nucleotide sequence ID" value="NZ_CP014504.1"/>
</dbReference>
<reference evidence="1 2" key="1">
    <citation type="submission" date="2016-03" db="EMBL/GenBank/DDBJ databases">
        <title>Complete genome sequence of Pedobacter cryoconitis PAMC 27485.</title>
        <authorList>
            <person name="Lee J."/>
            <person name="Kim O.-S."/>
        </authorList>
    </citation>
    <scope>NUCLEOTIDE SEQUENCE [LARGE SCALE GENOMIC DNA]</scope>
    <source>
        <strain evidence="1 2">PAMC 27485</strain>
    </source>
</reference>
<dbReference type="EMBL" id="CP014504">
    <property type="protein sequence ID" value="AMQ01723.1"/>
    <property type="molecule type" value="Genomic_DNA"/>
</dbReference>
<sequence>MPLITVTGGCLISYKAIKDYHFSAQALYEEKLKQALPLEEDFTYEILMDVESEKEAKQVFLDYIGKLNDLGIAHHAGHLAFITQSLIKFEGNYINDDAVKNDLVIDDLKLLERLLIIQRDEAYETLNLEFTSKKGIDNKKFEHYCLISNKPFIKATVASAINSQFEIIKSKSYSYSFDIANSLSTIKEPSVENISNLVTKASAVSMKPFKMQLLYTVCLTLRRFLNDWSLLNPNNAEFPSDQARVIYYTCKIHGLLSVTHDVERDALNYTRMLLKNNSNIKPMNGIITN</sequence>
<protein>
    <submittedName>
        <fullName evidence="1">Uncharacterized protein</fullName>
    </submittedName>
</protein>
<dbReference type="Proteomes" id="UP000071561">
    <property type="component" value="Chromosome"/>
</dbReference>
<proteinExistence type="predicted"/>
<dbReference type="KEGG" id="pcm:AY601_4903"/>
<accession>A0A127VK89</accession>